<dbReference type="InterPro" id="IPR008984">
    <property type="entry name" value="SMAD_FHA_dom_sf"/>
</dbReference>
<feature type="domain" description="FHA" evidence="3">
    <location>
        <begin position="625"/>
        <end position="689"/>
    </location>
</feature>
<evidence type="ECO:0000259" key="3">
    <source>
        <dbReference type="Pfam" id="PF00498"/>
    </source>
</evidence>
<dbReference type="GO" id="GO:0008081">
    <property type="term" value="F:phosphoric diester hydrolase activity"/>
    <property type="evidence" value="ECO:0007669"/>
    <property type="project" value="InterPro"/>
</dbReference>
<dbReference type="CDD" id="cd08616">
    <property type="entry name" value="PI-PLCXD1c"/>
    <property type="match status" value="1"/>
</dbReference>
<keyword evidence="2" id="KW-0472">Membrane</keyword>
<dbReference type="PANTHER" id="PTHR12156:SF21">
    <property type="entry name" value="PLECKSTRIN HOMOLOGY-LIKE DOMAIN FAMILY B MEMBER 2"/>
    <property type="match status" value="1"/>
</dbReference>
<dbReference type="EMBL" id="JAFJMO010000005">
    <property type="protein sequence ID" value="KAJ8276699.1"/>
    <property type="molecule type" value="Genomic_DNA"/>
</dbReference>
<dbReference type="GO" id="GO:0070507">
    <property type="term" value="P:regulation of microtubule cytoskeleton organization"/>
    <property type="evidence" value="ECO:0007669"/>
    <property type="project" value="TreeGrafter"/>
</dbReference>
<accession>A0A9Q1DQ96</accession>
<organism evidence="4 5">
    <name type="scientific">Conger conger</name>
    <name type="common">Conger eel</name>
    <name type="synonym">Muraena conger</name>
    <dbReference type="NCBI Taxonomy" id="82655"/>
    <lineage>
        <taxon>Eukaryota</taxon>
        <taxon>Metazoa</taxon>
        <taxon>Chordata</taxon>
        <taxon>Craniata</taxon>
        <taxon>Vertebrata</taxon>
        <taxon>Euteleostomi</taxon>
        <taxon>Actinopterygii</taxon>
        <taxon>Neopterygii</taxon>
        <taxon>Teleostei</taxon>
        <taxon>Anguilliformes</taxon>
        <taxon>Congridae</taxon>
        <taxon>Conger</taxon>
    </lineage>
</organism>
<dbReference type="InterPro" id="IPR017946">
    <property type="entry name" value="PLC-like_Pdiesterase_TIM-brl"/>
</dbReference>
<evidence type="ECO:0000313" key="5">
    <source>
        <dbReference type="Proteomes" id="UP001152803"/>
    </source>
</evidence>
<dbReference type="Gene3D" id="3.20.20.190">
    <property type="entry name" value="Phosphatidylinositol (PI) phosphodiesterase"/>
    <property type="match status" value="1"/>
</dbReference>
<dbReference type="InterPro" id="IPR042158">
    <property type="entry name" value="PLCXD1/2/3"/>
</dbReference>
<feature type="transmembrane region" description="Helical" evidence="2">
    <location>
        <begin position="726"/>
        <end position="745"/>
    </location>
</feature>
<dbReference type="SUPFAM" id="SSF51695">
    <property type="entry name" value="PLC-like phosphodiesterases"/>
    <property type="match status" value="1"/>
</dbReference>
<keyword evidence="2" id="KW-1133">Transmembrane helix</keyword>
<dbReference type="PROSITE" id="PS50007">
    <property type="entry name" value="PIPLC_X_DOMAIN"/>
    <property type="match status" value="1"/>
</dbReference>
<dbReference type="GO" id="GO:0045180">
    <property type="term" value="C:basal cortex"/>
    <property type="evidence" value="ECO:0007669"/>
    <property type="project" value="TreeGrafter"/>
</dbReference>
<dbReference type="PANTHER" id="PTHR12156">
    <property type="entry name" value="PLECKSTRIN HOMOLOGY-LIKE DOMAIN, FAMILY B, MEMBER 3"/>
    <property type="match status" value="1"/>
</dbReference>
<gene>
    <name evidence="4" type="ORF">COCON_G00084510</name>
</gene>
<feature type="region of interest" description="Disordered" evidence="1">
    <location>
        <begin position="835"/>
        <end position="883"/>
    </location>
</feature>
<dbReference type="SUPFAM" id="SSF49879">
    <property type="entry name" value="SMAD/FHA domain"/>
    <property type="match status" value="1"/>
</dbReference>
<proteinExistence type="predicted"/>
<dbReference type="Pfam" id="PF00498">
    <property type="entry name" value="FHA"/>
    <property type="match status" value="1"/>
</dbReference>
<evidence type="ECO:0000313" key="4">
    <source>
        <dbReference type="EMBL" id="KAJ8276699.1"/>
    </source>
</evidence>
<dbReference type="InterPro" id="IPR052212">
    <property type="entry name" value="PH-like_domain"/>
</dbReference>
<comment type="caution">
    <text evidence="4">The sequence shown here is derived from an EMBL/GenBank/DDBJ whole genome shotgun (WGS) entry which is preliminary data.</text>
</comment>
<dbReference type="Proteomes" id="UP001152803">
    <property type="component" value="Unassembled WGS sequence"/>
</dbReference>
<feature type="region of interest" description="Disordered" evidence="1">
    <location>
        <begin position="45"/>
        <end position="67"/>
    </location>
</feature>
<protein>
    <recommendedName>
        <fullName evidence="3">FHA domain-containing protein</fullName>
    </recommendedName>
</protein>
<dbReference type="OrthoDB" id="1046782at2759"/>
<name>A0A9Q1DQ96_CONCO</name>
<dbReference type="InterPro" id="IPR000253">
    <property type="entry name" value="FHA_dom"/>
</dbReference>
<dbReference type="Gene3D" id="2.60.200.20">
    <property type="match status" value="1"/>
</dbReference>
<reference evidence="4" key="1">
    <citation type="journal article" date="2023" name="Science">
        <title>Genome structures resolve the early diversification of teleost fishes.</title>
        <authorList>
            <person name="Parey E."/>
            <person name="Louis A."/>
            <person name="Montfort J."/>
            <person name="Bouchez O."/>
            <person name="Roques C."/>
            <person name="Iampietro C."/>
            <person name="Lluch J."/>
            <person name="Castinel A."/>
            <person name="Donnadieu C."/>
            <person name="Desvignes T."/>
            <person name="Floi Bucao C."/>
            <person name="Jouanno E."/>
            <person name="Wen M."/>
            <person name="Mejri S."/>
            <person name="Dirks R."/>
            <person name="Jansen H."/>
            <person name="Henkel C."/>
            <person name="Chen W.J."/>
            <person name="Zahm M."/>
            <person name="Cabau C."/>
            <person name="Klopp C."/>
            <person name="Thompson A.W."/>
            <person name="Robinson-Rechavi M."/>
            <person name="Braasch I."/>
            <person name="Lecointre G."/>
            <person name="Bobe J."/>
            <person name="Postlethwait J.H."/>
            <person name="Berthelot C."/>
            <person name="Roest Crollius H."/>
            <person name="Guiguen Y."/>
        </authorList>
    </citation>
    <scope>NUCLEOTIDE SEQUENCE</scope>
    <source>
        <strain evidence="4">Concon-B</strain>
    </source>
</reference>
<keyword evidence="2" id="KW-0812">Transmembrane</keyword>
<evidence type="ECO:0000256" key="2">
    <source>
        <dbReference type="SAM" id="Phobius"/>
    </source>
</evidence>
<dbReference type="AlphaFoldDB" id="A0A9Q1DQ96"/>
<dbReference type="GO" id="GO:0006629">
    <property type="term" value="P:lipid metabolic process"/>
    <property type="evidence" value="ECO:0007669"/>
    <property type="project" value="InterPro"/>
</dbReference>
<sequence>MREDNEGRPGLPRLVCTDRAAIIAQAAENIDRRCMPTVYHLKQPATGAPASERDRGTMEEAPPGPSRPAFFRGVRAFRCMFATYLGKEGISWPEWSSWGAPVGAVPLAIVQKGSHGWCSGGCSTASCLGDTVIKEGLGGFLRGDPQVLAVEDTGGPGASKDMQSGGNQWDSQFEMWERLQTFRILDYFWAEGRDPRTGNKVGVEGSRSSNADWMGSLSPALTSMPMRYLAVPGSHDSFSFWVDEKAPVGPDQKPVVKHLASAFRLVAKKVMKKWSMTQNLTFSEQLEGGIRYLTCACPRSQVRDGLHEINTFLNSHPKEVIFLDFNHHYAMNKEHHRYLIAMLQHVFGHKLCNSNVTEDITLDYLWENKHQVIVFYHHPLADDCPHLWPGSKIPAPWANTTDANKLIQFLETTLGERTQCGSFHVSQAILTPRVKTIFRGLVKGLRNHLVERNLPTIMTWVEAQRPGANGVNIITSDFVELVDFATTVIKLNNLLLPRPCPPGMITNQPHLCKPVLQVRLLLSRVLMARPLARWQECLIDIEAGIRLESLTQPGLEQQSPAPTTSPPLDLIDTGKGLKVQTATPHLVSLGSGRLSGHFDTARAGDQTGNPPTARRLLLLPEPWTTRIGREDAPVPQNITIDGPGIEAEHCRIENHEGVITLDPCGNLCALDGVSVTTPTLLTQASQLSLAVTQSSQKLREILILPVIPPHPIPILLPCLSQYRTDFFVMVIAGCLVLLVNINYAICLRGLAHRAAHYKGGALGWEGCDLTRKDRCELSLWVSCAHRPSHSAALGRKPLSDGPSATLTQTAQELGYTLCLGKSHFFRFNHPEEARRMKSMLPQKSPVSSMGYGSDSLRFDYRERPGVTSAQPARGGRSGWSSRS</sequence>
<evidence type="ECO:0000256" key="1">
    <source>
        <dbReference type="SAM" id="MobiDB-lite"/>
    </source>
</evidence>
<keyword evidence="5" id="KW-1185">Reference proteome</keyword>